<name>A0A0W8E7B5_9ZZZZ</name>
<proteinExistence type="predicted"/>
<protein>
    <recommendedName>
        <fullName evidence="2">CobQ/CobB/MinD/ParA nucleotide binding domain-containing protein</fullName>
    </recommendedName>
</protein>
<reference evidence="1" key="1">
    <citation type="journal article" date="2015" name="Proc. Natl. Acad. Sci. U.S.A.">
        <title>Networks of energetic and metabolic interactions define dynamics in microbial communities.</title>
        <authorList>
            <person name="Embree M."/>
            <person name="Liu J.K."/>
            <person name="Al-Bassam M.M."/>
            <person name="Zengler K."/>
        </authorList>
    </citation>
    <scope>NUCLEOTIDE SEQUENCE</scope>
</reference>
<dbReference type="Gene3D" id="3.40.50.300">
    <property type="entry name" value="P-loop containing nucleotide triphosphate hydrolases"/>
    <property type="match status" value="1"/>
</dbReference>
<sequence length="178" mass="19669">MKSLALLSPYPAQGKTTIAVNLAAGLARTGNRTFLVEAGDPTLLKMWFDYMGNSLPYQVKISTDMGFDMLITPVSNISTADFNEYDFLIIDTGEDLPGHLEMLGNIDLIAACTDLRAEDADSLPALDQTITRAIARQHAIDLVIPTIINTKEWSHNSEVLFLLMDYFGEERIADMVPE</sequence>
<accession>A0A0W8E7B5</accession>
<gene>
    <name evidence="1" type="ORF">ASZ90_018099</name>
</gene>
<organism evidence="1">
    <name type="scientific">hydrocarbon metagenome</name>
    <dbReference type="NCBI Taxonomy" id="938273"/>
    <lineage>
        <taxon>unclassified sequences</taxon>
        <taxon>metagenomes</taxon>
        <taxon>ecological metagenomes</taxon>
    </lineage>
</organism>
<evidence type="ECO:0008006" key="2">
    <source>
        <dbReference type="Google" id="ProtNLM"/>
    </source>
</evidence>
<dbReference type="SUPFAM" id="SSF52540">
    <property type="entry name" value="P-loop containing nucleoside triphosphate hydrolases"/>
    <property type="match status" value="1"/>
</dbReference>
<evidence type="ECO:0000313" key="1">
    <source>
        <dbReference type="EMBL" id="KUG04508.1"/>
    </source>
</evidence>
<dbReference type="InterPro" id="IPR027417">
    <property type="entry name" value="P-loop_NTPase"/>
</dbReference>
<dbReference type="EMBL" id="LNQE01001846">
    <property type="protein sequence ID" value="KUG04508.1"/>
    <property type="molecule type" value="Genomic_DNA"/>
</dbReference>
<dbReference type="AlphaFoldDB" id="A0A0W8E7B5"/>
<comment type="caution">
    <text evidence="1">The sequence shown here is derived from an EMBL/GenBank/DDBJ whole genome shotgun (WGS) entry which is preliminary data.</text>
</comment>